<evidence type="ECO:0000256" key="1">
    <source>
        <dbReference type="ARBA" id="ARBA00022729"/>
    </source>
</evidence>
<dbReference type="SUPFAM" id="SSF51261">
    <property type="entry name" value="Duplicated hybrid motif"/>
    <property type="match status" value="1"/>
</dbReference>
<dbReference type="AlphaFoldDB" id="A0A8J6Y2U2"/>
<evidence type="ECO:0000256" key="2">
    <source>
        <dbReference type="SAM" id="Phobius"/>
    </source>
</evidence>
<evidence type="ECO:0000259" key="3">
    <source>
        <dbReference type="Pfam" id="PF01551"/>
    </source>
</evidence>
<dbReference type="EMBL" id="JACXWD010000095">
    <property type="protein sequence ID" value="MBD3869473.1"/>
    <property type="molecule type" value="Genomic_DNA"/>
</dbReference>
<comment type="caution">
    <text evidence="4">The sequence shown here is derived from an EMBL/GenBank/DDBJ whole genome shotgun (WGS) entry which is preliminary data.</text>
</comment>
<dbReference type="InterPro" id="IPR050570">
    <property type="entry name" value="Cell_wall_metabolism_enzyme"/>
</dbReference>
<dbReference type="Pfam" id="PF01551">
    <property type="entry name" value="Peptidase_M23"/>
    <property type="match status" value="1"/>
</dbReference>
<keyword evidence="2" id="KW-0472">Membrane</keyword>
<dbReference type="PANTHER" id="PTHR21666">
    <property type="entry name" value="PEPTIDASE-RELATED"/>
    <property type="match status" value="1"/>
</dbReference>
<accession>A0A8J6Y2U2</accession>
<sequence length="461" mass="50074">MARQGGRKWMFRFLIIGVPLLLIYGWMVLFRAGAPASITITPELPAIGRATPVKVVVEQTSRGFGDVKIELVQGGQSTELATLESTPLAPHKLWGDVNGFAEWTLKVGRDQVKSLKEGDATIRVTAVAAGALLRRPKPAEASVTLPVYLIPPPLGRTSSRTYVNQGGCEAVVYTVGERSVKDGVQAGEYFFPGYPLPGGGARDRFALFAVPYNMDDASGVRLIAEDLVGNRSETRIIDQFTRKPPKQDIIRISDGFMEKVVPAILANTPEMEDQGDLLKNYLAINGDLRAKNTATLNGLVAASKPEFMWNRKFVSLPNAAARSAFADQRTYTYEGQAVDHQDHLGYDLASVRNAPIPAANDGVVLMAQYFGIYGNVVVIDHGYGLMSLYGHLASIGVTEGQQVGRGDPIGTTGETGLAGGDHLHFTMMLQGLPVDPKEWWDAHWLQDRLASKLGPALNFRN</sequence>
<reference evidence="4 5" key="1">
    <citation type="submission" date="2020-08" db="EMBL/GenBank/DDBJ databases">
        <title>Acidobacteriota in marine sediments use diverse sulfur dissimilation pathways.</title>
        <authorList>
            <person name="Wasmund K."/>
        </authorList>
    </citation>
    <scope>NUCLEOTIDE SEQUENCE [LARGE SCALE GENOMIC DNA]</scope>
    <source>
        <strain evidence="4">MAG AM4</strain>
    </source>
</reference>
<evidence type="ECO:0000313" key="4">
    <source>
        <dbReference type="EMBL" id="MBD3869473.1"/>
    </source>
</evidence>
<keyword evidence="1" id="KW-0732">Signal</keyword>
<keyword evidence="2" id="KW-0812">Transmembrane</keyword>
<gene>
    <name evidence="4" type="ORF">IFK94_15230</name>
</gene>
<name>A0A8J6Y2U2_9BACT</name>
<dbReference type="CDD" id="cd12797">
    <property type="entry name" value="M23_peptidase"/>
    <property type="match status" value="1"/>
</dbReference>
<dbReference type="GO" id="GO:0004222">
    <property type="term" value="F:metalloendopeptidase activity"/>
    <property type="evidence" value="ECO:0007669"/>
    <property type="project" value="TreeGrafter"/>
</dbReference>
<evidence type="ECO:0000313" key="5">
    <source>
        <dbReference type="Proteomes" id="UP000648239"/>
    </source>
</evidence>
<dbReference type="Proteomes" id="UP000648239">
    <property type="component" value="Unassembled WGS sequence"/>
</dbReference>
<dbReference type="InterPro" id="IPR016047">
    <property type="entry name" value="M23ase_b-sheet_dom"/>
</dbReference>
<dbReference type="Gene3D" id="2.70.70.10">
    <property type="entry name" value="Glucose Permease (Domain IIA)"/>
    <property type="match status" value="1"/>
</dbReference>
<feature type="domain" description="M23ase beta-sheet core" evidence="3">
    <location>
        <begin position="342"/>
        <end position="436"/>
    </location>
</feature>
<keyword evidence="2" id="KW-1133">Transmembrane helix</keyword>
<dbReference type="PANTHER" id="PTHR21666:SF289">
    <property type="entry name" value="L-ALA--D-GLU ENDOPEPTIDASE"/>
    <property type="match status" value="1"/>
</dbReference>
<proteinExistence type="predicted"/>
<protein>
    <submittedName>
        <fullName evidence="4">M23 family metallopeptidase</fullName>
    </submittedName>
</protein>
<organism evidence="4 5">
    <name type="scientific">Candidatus Polarisedimenticola svalbardensis</name>
    <dbReference type="NCBI Taxonomy" id="2886004"/>
    <lineage>
        <taxon>Bacteria</taxon>
        <taxon>Pseudomonadati</taxon>
        <taxon>Acidobacteriota</taxon>
        <taxon>Candidatus Polarisedimenticolia</taxon>
        <taxon>Candidatus Polarisedimenticolales</taxon>
        <taxon>Candidatus Polarisedimenticolaceae</taxon>
        <taxon>Candidatus Polarisedimenticola</taxon>
    </lineage>
</organism>
<feature type="transmembrane region" description="Helical" evidence="2">
    <location>
        <begin position="9"/>
        <end position="29"/>
    </location>
</feature>
<dbReference type="InterPro" id="IPR011055">
    <property type="entry name" value="Dup_hybrid_motif"/>
</dbReference>